<dbReference type="InterPro" id="IPR013087">
    <property type="entry name" value="Znf_C2H2_type"/>
</dbReference>
<name>A0ABR1QWT6_9PEZI</name>
<dbReference type="PROSITE" id="PS50157">
    <property type="entry name" value="ZINC_FINGER_C2H2_2"/>
    <property type="match status" value="1"/>
</dbReference>
<feature type="compositionally biased region" description="Basic and acidic residues" evidence="2">
    <location>
        <begin position="34"/>
        <end position="49"/>
    </location>
</feature>
<keyword evidence="1" id="KW-0479">Metal-binding</keyword>
<dbReference type="RefSeq" id="XP_066706557.1">
    <property type="nucleotide sequence ID" value="XM_066837664.1"/>
</dbReference>
<keyword evidence="5" id="KW-1185">Reference proteome</keyword>
<dbReference type="Proteomes" id="UP001391051">
    <property type="component" value="Unassembled WGS sequence"/>
</dbReference>
<evidence type="ECO:0000259" key="3">
    <source>
        <dbReference type="PROSITE" id="PS50157"/>
    </source>
</evidence>
<evidence type="ECO:0000256" key="2">
    <source>
        <dbReference type="SAM" id="MobiDB-lite"/>
    </source>
</evidence>
<feature type="region of interest" description="Disordered" evidence="2">
    <location>
        <begin position="138"/>
        <end position="161"/>
    </location>
</feature>
<proteinExistence type="predicted"/>
<comment type="caution">
    <text evidence="4">The sequence shown here is derived from an EMBL/GenBank/DDBJ whole genome shotgun (WGS) entry which is preliminary data.</text>
</comment>
<feature type="domain" description="C2H2-type" evidence="3">
    <location>
        <begin position="119"/>
        <end position="151"/>
    </location>
</feature>
<protein>
    <recommendedName>
        <fullName evidence="3">C2H2-type domain-containing protein</fullName>
    </recommendedName>
</protein>
<accession>A0ABR1QWT6</accession>
<keyword evidence="1" id="KW-0862">Zinc</keyword>
<dbReference type="EMBL" id="JAQQWE010000001">
    <property type="protein sequence ID" value="KAK7967165.1"/>
    <property type="molecule type" value="Genomic_DNA"/>
</dbReference>
<feature type="region of interest" description="Disordered" evidence="2">
    <location>
        <begin position="16"/>
        <end position="113"/>
    </location>
</feature>
<dbReference type="GeneID" id="92070726"/>
<reference evidence="4 5" key="1">
    <citation type="submission" date="2023-01" db="EMBL/GenBank/DDBJ databases">
        <title>Analysis of 21 Apiospora genomes using comparative genomics revels a genus with tremendous synthesis potential of carbohydrate active enzymes and secondary metabolites.</title>
        <authorList>
            <person name="Sorensen T."/>
        </authorList>
    </citation>
    <scope>NUCLEOTIDE SEQUENCE [LARGE SCALE GENOMIC DNA]</scope>
    <source>
        <strain evidence="4 5">CBS 24483</strain>
    </source>
</reference>
<feature type="compositionally biased region" description="Low complexity" evidence="2">
    <location>
        <begin position="147"/>
        <end position="161"/>
    </location>
</feature>
<sequence>MDRSDTEVLKEIEDYKSRSLFPGRAQAARARARQHQDQHGEAAPREDAAARAVPGAPRQHAPPAQQHARGTPQEDGAPRAVQLNDEDDLGLHNGMFHAGPSCTTPEPTGQKGDETPYSFVCECECECERAFVDAHAISQHREHRSWSGDNESSSSSQCKEK</sequence>
<evidence type="ECO:0000256" key="1">
    <source>
        <dbReference type="PROSITE-ProRule" id="PRU00042"/>
    </source>
</evidence>
<organism evidence="4 5">
    <name type="scientific">Apiospora aurea</name>
    <dbReference type="NCBI Taxonomy" id="335848"/>
    <lineage>
        <taxon>Eukaryota</taxon>
        <taxon>Fungi</taxon>
        <taxon>Dikarya</taxon>
        <taxon>Ascomycota</taxon>
        <taxon>Pezizomycotina</taxon>
        <taxon>Sordariomycetes</taxon>
        <taxon>Xylariomycetidae</taxon>
        <taxon>Amphisphaeriales</taxon>
        <taxon>Apiosporaceae</taxon>
        <taxon>Apiospora</taxon>
    </lineage>
</organism>
<evidence type="ECO:0000313" key="4">
    <source>
        <dbReference type="EMBL" id="KAK7967165.1"/>
    </source>
</evidence>
<keyword evidence="1" id="KW-0863">Zinc-finger</keyword>
<evidence type="ECO:0000313" key="5">
    <source>
        <dbReference type="Proteomes" id="UP001391051"/>
    </source>
</evidence>
<gene>
    <name evidence="4" type="ORF">PG986_001442</name>
</gene>